<protein>
    <submittedName>
        <fullName evidence="1">Uncharacterized protein</fullName>
    </submittedName>
</protein>
<proteinExistence type="predicted"/>
<sequence>MPPSYLLFGRSAPCPSRVDRPLRADPLTLGPGLWGRNCLLGGPPESTRFVTLGEVFPPHTHTRFEGNVLRGAPGASLGHVSSPGARCCVAVVTEGAVRQEKRWGWAMGQLGKQQQQVWTAIGRL</sequence>
<evidence type="ECO:0000313" key="1">
    <source>
        <dbReference type="EMBL" id="CAE0825803.1"/>
    </source>
</evidence>
<accession>A0A7S4G5C6</accession>
<reference evidence="1" key="1">
    <citation type="submission" date="2021-01" db="EMBL/GenBank/DDBJ databases">
        <authorList>
            <person name="Corre E."/>
            <person name="Pelletier E."/>
            <person name="Niang G."/>
            <person name="Scheremetjew M."/>
            <person name="Finn R."/>
            <person name="Kale V."/>
            <person name="Holt S."/>
            <person name="Cochrane G."/>
            <person name="Meng A."/>
            <person name="Brown T."/>
            <person name="Cohen L."/>
        </authorList>
    </citation>
    <scope>NUCLEOTIDE SEQUENCE</scope>
    <source>
        <strain evidence="1">CCMP1594</strain>
    </source>
</reference>
<organism evidence="1">
    <name type="scientific">Eutreptiella gymnastica</name>
    <dbReference type="NCBI Taxonomy" id="73025"/>
    <lineage>
        <taxon>Eukaryota</taxon>
        <taxon>Discoba</taxon>
        <taxon>Euglenozoa</taxon>
        <taxon>Euglenida</taxon>
        <taxon>Spirocuta</taxon>
        <taxon>Euglenophyceae</taxon>
        <taxon>Eutreptiales</taxon>
        <taxon>Eutreptiaceae</taxon>
        <taxon>Eutreptiella</taxon>
    </lineage>
</organism>
<dbReference type="AlphaFoldDB" id="A0A7S4G5C6"/>
<gene>
    <name evidence="1" type="ORF">EGYM00163_LOCUS37055</name>
</gene>
<dbReference type="EMBL" id="HBJA01107236">
    <property type="protein sequence ID" value="CAE0825803.1"/>
    <property type="molecule type" value="Transcribed_RNA"/>
</dbReference>
<name>A0A7S4G5C6_9EUGL</name>